<gene>
    <name evidence="2" type="ORF">CFK38_12295</name>
</gene>
<protein>
    <recommendedName>
        <fullName evidence="4">DUF3710 domain-containing protein</fullName>
    </recommendedName>
</protein>
<proteinExistence type="predicted"/>
<feature type="region of interest" description="Disordered" evidence="1">
    <location>
        <begin position="1"/>
        <end position="101"/>
    </location>
</feature>
<dbReference type="OrthoDB" id="8480367at2"/>
<dbReference type="Pfam" id="PF12502">
    <property type="entry name" value="DUF3710"/>
    <property type="match status" value="1"/>
</dbReference>
<evidence type="ECO:0008006" key="4">
    <source>
        <dbReference type="Google" id="ProtNLM"/>
    </source>
</evidence>
<reference evidence="3" key="1">
    <citation type="submission" date="2017-09" db="EMBL/GenBank/DDBJ databases">
        <title>Brachybacterium sp. VM2412.</title>
        <authorList>
            <person name="Tak E.J."/>
            <person name="Bae J.-W."/>
        </authorList>
    </citation>
    <scope>NUCLEOTIDE SEQUENCE [LARGE SCALE GENOMIC DNA]</scope>
    <source>
        <strain evidence="3">VM2412</strain>
    </source>
</reference>
<dbReference type="EMBL" id="CP023563">
    <property type="protein sequence ID" value="ATG52217.1"/>
    <property type="molecule type" value="Genomic_DNA"/>
</dbReference>
<organism evidence="2 3">
    <name type="scientific">Brachybacterium vulturis</name>
    <dbReference type="NCBI Taxonomy" id="2017484"/>
    <lineage>
        <taxon>Bacteria</taxon>
        <taxon>Bacillati</taxon>
        <taxon>Actinomycetota</taxon>
        <taxon>Actinomycetes</taxon>
        <taxon>Micrococcales</taxon>
        <taxon>Dermabacteraceae</taxon>
        <taxon>Brachybacterium</taxon>
    </lineage>
</organism>
<sequence length="279" mass="30316">MGLFSGRKRNRTEEADATAHRDQRRPDEFAESAEPAESAESDEPAERAEEHREQDDAAPQQAAADRPEAEVDQAPRGEHLEDGPYDEADAPEEDRIDLGGLQVPTIDGMELRMEVDQRSGAVTGANLVLGGSSLQVQAFAAPKSRGLWEDVRQSLRDSVVTQGGTAETRTGAFGTELITRLPVKRADGRTGYRPARFIGVDGSRWFLRAILTGKALGDPEQSRRFETLVSRLVVVRGTGAMAPQELIPLHLPGERPGLDQIRSGPLDPLARGPEITQIG</sequence>
<dbReference type="Proteomes" id="UP000218165">
    <property type="component" value="Chromosome"/>
</dbReference>
<evidence type="ECO:0000256" key="1">
    <source>
        <dbReference type="SAM" id="MobiDB-lite"/>
    </source>
</evidence>
<dbReference type="InterPro" id="IPR022183">
    <property type="entry name" value="DUF3710"/>
</dbReference>
<dbReference type="AlphaFoldDB" id="A0A291GPV6"/>
<dbReference type="KEGG" id="brz:CFK38_12295"/>
<keyword evidence="3" id="KW-1185">Reference proteome</keyword>
<name>A0A291GPV6_9MICO</name>
<feature type="compositionally biased region" description="Basic and acidic residues" evidence="1">
    <location>
        <begin position="11"/>
        <end position="28"/>
    </location>
</feature>
<evidence type="ECO:0000313" key="2">
    <source>
        <dbReference type="EMBL" id="ATG52217.1"/>
    </source>
</evidence>
<feature type="compositionally biased region" description="Basic residues" evidence="1">
    <location>
        <begin position="1"/>
        <end position="10"/>
    </location>
</feature>
<feature type="compositionally biased region" description="Basic and acidic residues" evidence="1">
    <location>
        <begin position="65"/>
        <end position="82"/>
    </location>
</feature>
<dbReference type="RefSeq" id="WP_096803333.1">
    <property type="nucleotide sequence ID" value="NZ_CP023563.1"/>
</dbReference>
<feature type="compositionally biased region" description="Basic and acidic residues" evidence="1">
    <location>
        <begin position="44"/>
        <end position="55"/>
    </location>
</feature>
<feature type="compositionally biased region" description="Acidic residues" evidence="1">
    <location>
        <begin position="83"/>
        <end position="95"/>
    </location>
</feature>
<accession>A0A291GPV6</accession>
<feature type="region of interest" description="Disordered" evidence="1">
    <location>
        <begin position="251"/>
        <end position="279"/>
    </location>
</feature>
<evidence type="ECO:0000313" key="3">
    <source>
        <dbReference type="Proteomes" id="UP000218165"/>
    </source>
</evidence>